<protein>
    <recommendedName>
        <fullName evidence="2">DNA-directed DNA polymerase</fullName>
        <ecNumber evidence="2">2.7.7.7</ecNumber>
    </recommendedName>
</protein>
<comment type="caution">
    <text evidence="10">The sequence shown here is derived from an EMBL/GenBank/DDBJ whole genome shotgun (WGS) entry which is preliminary data.</text>
</comment>
<evidence type="ECO:0000259" key="9">
    <source>
        <dbReference type="Pfam" id="PF03175"/>
    </source>
</evidence>
<dbReference type="SUPFAM" id="SSF56672">
    <property type="entry name" value="DNA/RNA polymerases"/>
    <property type="match status" value="1"/>
</dbReference>
<evidence type="ECO:0000313" key="10">
    <source>
        <dbReference type="EMBL" id="CAB3978621.1"/>
    </source>
</evidence>
<comment type="similarity">
    <text evidence="1">Belongs to the DNA polymerase type-B family.</text>
</comment>
<keyword evidence="5" id="KW-0235">DNA replication</keyword>
<keyword evidence="3" id="KW-0808">Transferase</keyword>
<dbReference type="PANTHER" id="PTHR33568:SF3">
    <property type="entry name" value="DNA-DIRECTED DNA POLYMERASE"/>
    <property type="match status" value="1"/>
</dbReference>
<dbReference type="InterPro" id="IPR043502">
    <property type="entry name" value="DNA/RNA_pol_sf"/>
</dbReference>
<organism evidence="10 11">
    <name type="scientific">Paramuricea clavata</name>
    <name type="common">Red gorgonian</name>
    <name type="synonym">Violescent sea-whip</name>
    <dbReference type="NCBI Taxonomy" id="317549"/>
    <lineage>
        <taxon>Eukaryota</taxon>
        <taxon>Metazoa</taxon>
        <taxon>Cnidaria</taxon>
        <taxon>Anthozoa</taxon>
        <taxon>Octocorallia</taxon>
        <taxon>Malacalcyonacea</taxon>
        <taxon>Plexauridae</taxon>
        <taxon>Paramuricea</taxon>
    </lineage>
</organism>
<dbReference type="EMBL" id="CACRXK020000129">
    <property type="protein sequence ID" value="CAB3978621.1"/>
    <property type="molecule type" value="Genomic_DNA"/>
</dbReference>
<keyword evidence="7" id="KW-0238">DNA-binding</keyword>
<evidence type="ECO:0000256" key="5">
    <source>
        <dbReference type="ARBA" id="ARBA00022705"/>
    </source>
</evidence>
<reference evidence="10" key="1">
    <citation type="submission" date="2020-04" db="EMBL/GenBank/DDBJ databases">
        <authorList>
            <person name="Alioto T."/>
            <person name="Alioto T."/>
            <person name="Gomez Garrido J."/>
        </authorList>
    </citation>
    <scope>NUCLEOTIDE SEQUENCE</scope>
    <source>
        <strain evidence="10">A484AB</strain>
    </source>
</reference>
<dbReference type="InterPro" id="IPR023211">
    <property type="entry name" value="DNA_pol_palm_dom_sf"/>
</dbReference>
<evidence type="ECO:0000256" key="6">
    <source>
        <dbReference type="ARBA" id="ARBA00022932"/>
    </source>
</evidence>
<dbReference type="InterPro" id="IPR004868">
    <property type="entry name" value="DNA-dir_DNA_pol_B_mt/vir"/>
</dbReference>
<dbReference type="GO" id="GO:0003677">
    <property type="term" value="F:DNA binding"/>
    <property type="evidence" value="ECO:0007669"/>
    <property type="project" value="UniProtKB-KW"/>
</dbReference>
<dbReference type="GO" id="GO:0003887">
    <property type="term" value="F:DNA-directed DNA polymerase activity"/>
    <property type="evidence" value="ECO:0007669"/>
    <property type="project" value="UniProtKB-KW"/>
</dbReference>
<dbReference type="Pfam" id="PF03175">
    <property type="entry name" value="DNA_pol_B_2"/>
    <property type="match status" value="1"/>
</dbReference>
<evidence type="ECO:0000256" key="8">
    <source>
        <dbReference type="ARBA" id="ARBA00049244"/>
    </source>
</evidence>
<evidence type="ECO:0000256" key="3">
    <source>
        <dbReference type="ARBA" id="ARBA00022679"/>
    </source>
</evidence>
<dbReference type="GO" id="GO:0006260">
    <property type="term" value="P:DNA replication"/>
    <property type="evidence" value="ECO:0007669"/>
    <property type="project" value="UniProtKB-KW"/>
</dbReference>
<name>A0A6S7FWQ9_PARCT</name>
<keyword evidence="11" id="KW-1185">Reference proteome</keyword>
<keyword evidence="4" id="KW-0548">Nucleotidyltransferase</keyword>
<sequence>MLPFRSEKLTFPLCRTCVQRQQRETCDHDDEQRALYGTWTSIEIQKALQLDYRILIVYEIYHYEKREKIFDQYVNTFIKLKQESSGVPKKCLDQDGTLVKEKLQEYIDDYLKHEGVVLEANKMSYNAGQRTVMKALLNSLWGKLAQNEDVTVVSFLECMDDLLELVNDRTVEVTSLDFISDNIARTTHRKTASLTPLPNRNAIIASFVTAYSHLELLEYLLKLGSNVLYYDTDSVIFIEDRAKGKYLETGEYLGQMTDELIEKKTSAKWIEQFCSAGPKSYSYRTNVYTRYNDDGSESKQQDEIVHVKGFSLKGAAKKLLTFDSIRECVEDPSTEIEITYREFVRENTQSISVQQNVKKFKFTFDKRVVHEDFTTTPFSYR</sequence>
<evidence type="ECO:0000256" key="4">
    <source>
        <dbReference type="ARBA" id="ARBA00022695"/>
    </source>
</evidence>
<dbReference type="AlphaFoldDB" id="A0A6S7FWQ9"/>
<evidence type="ECO:0000256" key="7">
    <source>
        <dbReference type="ARBA" id="ARBA00023125"/>
    </source>
</evidence>
<keyword evidence="6" id="KW-0239">DNA-directed DNA polymerase</keyword>
<accession>A0A6S7FWQ9</accession>
<dbReference type="GO" id="GO:0000166">
    <property type="term" value="F:nucleotide binding"/>
    <property type="evidence" value="ECO:0007669"/>
    <property type="project" value="InterPro"/>
</dbReference>
<evidence type="ECO:0000256" key="1">
    <source>
        <dbReference type="ARBA" id="ARBA00005755"/>
    </source>
</evidence>
<dbReference type="Gene3D" id="3.90.1600.10">
    <property type="entry name" value="Palm domain of DNA polymerase"/>
    <property type="match status" value="1"/>
</dbReference>
<dbReference type="PANTHER" id="PTHR33568">
    <property type="entry name" value="DNA POLYMERASE"/>
    <property type="match status" value="1"/>
</dbReference>
<dbReference type="EC" id="2.7.7.7" evidence="2"/>
<evidence type="ECO:0000256" key="2">
    <source>
        <dbReference type="ARBA" id="ARBA00012417"/>
    </source>
</evidence>
<dbReference type="OrthoDB" id="5600037at2759"/>
<dbReference type="Proteomes" id="UP001152795">
    <property type="component" value="Unassembled WGS sequence"/>
</dbReference>
<comment type="catalytic activity">
    <reaction evidence="8">
        <text>DNA(n) + a 2'-deoxyribonucleoside 5'-triphosphate = DNA(n+1) + diphosphate</text>
        <dbReference type="Rhea" id="RHEA:22508"/>
        <dbReference type="Rhea" id="RHEA-COMP:17339"/>
        <dbReference type="Rhea" id="RHEA-COMP:17340"/>
        <dbReference type="ChEBI" id="CHEBI:33019"/>
        <dbReference type="ChEBI" id="CHEBI:61560"/>
        <dbReference type="ChEBI" id="CHEBI:173112"/>
        <dbReference type="EC" id="2.7.7.7"/>
    </reaction>
</comment>
<gene>
    <name evidence="10" type="ORF">PACLA_8A053851</name>
</gene>
<proteinExistence type="inferred from homology"/>
<feature type="domain" description="DNA-directed DNA polymerase family B mitochondria/virus" evidence="9">
    <location>
        <begin position="34"/>
        <end position="87"/>
    </location>
</feature>
<evidence type="ECO:0000313" key="11">
    <source>
        <dbReference type="Proteomes" id="UP001152795"/>
    </source>
</evidence>